<keyword evidence="3" id="KW-1185">Reference proteome</keyword>
<evidence type="ECO:0000256" key="1">
    <source>
        <dbReference type="SAM" id="SignalP"/>
    </source>
</evidence>
<organism evidence="2 3">
    <name type="scientific">Heterostelium pallidum (strain ATCC 26659 / Pp 5 / PN500)</name>
    <name type="common">Cellular slime mold</name>
    <name type="synonym">Polysphondylium pallidum</name>
    <dbReference type="NCBI Taxonomy" id="670386"/>
    <lineage>
        <taxon>Eukaryota</taxon>
        <taxon>Amoebozoa</taxon>
        <taxon>Evosea</taxon>
        <taxon>Eumycetozoa</taxon>
        <taxon>Dictyostelia</taxon>
        <taxon>Acytosteliales</taxon>
        <taxon>Acytosteliaceae</taxon>
        <taxon>Heterostelium</taxon>
    </lineage>
</organism>
<dbReference type="EMBL" id="ADBJ01000039">
    <property type="protein sequence ID" value="EFA77873.1"/>
    <property type="molecule type" value="Genomic_DNA"/>
</dbReference>
<dbReference type="Proteomes" id="UP000001396">
    <property type="component" value="Unassembled WGS sequence"/>
</dbReference>
<comment type="caution">
    <text evidence="2">The sequence shown here is derived from an EMBL/GenBank/DDBJ whole genome shotgun (WGS) entry which is preliminary data.</text>
</comment>
<protein>
    <submittedName>
        <fullName evidence="2">Uncharacterized protein</fullName>
    </submittedName>
</protein>
<accession>D3BLD9</accession>
<keyword evidence="1" id="KW-0732">Signal</keyword>
<sequence>MKQFAILLMLALLGMLLTFASANNCDRCYQLADDVFNQCRSGGHDYRTCIGLYNSYISTLFRSVPFNIYSNMNQQKDLKDLLAKFFNDDLQFSFLQSIRHSARDRPMSESLKNIVSGLKIHFKNKESSNNNDEHIDNDQQKLIYLHNTANIYFGNELIDHFKRYIVDYLKPARHAEPNLDLINFDSALFDDTCLDILESLCKEDDLKEVYSIYFQLCVTKGDDLGYERLDRLYQETNISKIERFCLQIINDKESIFLSDENRFFLITMVIMHNPKRISDLHQHHQLVFENVFTCSSLLFTITANNLTLFEKYFEVNEKNTTFISDMVKDGKLHSTHKYGQFDLFFPMYHRFLQSEAEEIYEKYLDDLDMVSRYFLLSMLPATYMERPETIQYIKDHITFSNLNSLVFISLYVQKQIDIPNDIRHISIWDDYRQSDIDDIFNIKEVVIQSVISLYQINQNSMLIFILFNLLNDYRSSDFMVQTIRPYKHLLDRLQDKDNVDINVDKFPLWVEVTEYINQEQRLKLLKFFWSKGFSIEQMETVD</sequence>
<dbReference type="GeneID" id="31364848"/>
<evidence type="ECO:0000313" key="2">
    <source>
        <dbReference type="EMBL" id="EFA77873.1"/>
    </source>
</evidence>
<reference evidence="2 3" key="1">
    <citation type="journal article" date="2011" name="Genome Res.">
        <title>Phylogeny-wide analysis of social amoeba genomes highlights ancient origins for complex intercellular communication.</title>
        <authorList>
            <person name="Heidel A.J."/>
            <person name="Lawal H.M."/>
            <person name="Felder M."/>
            <person name="Schilde C."/>
            <person name="Helps N.R."/>
            <person name="Tunggal B."/>
            <person name="Rivero F."/>
            <person name="John U."/>
            <person name="Schleicher M."/>
            <person name="Eichinger L."/>
            <person name="Platzer M."/>
            <person name="Noegel A.A."/>
            <person name="Schaap P."/>
            <person name="Gloeckner G."/>
        </authorList>
    </citation>
    <scope>NUCLEOTIDE SEQUENCE [LARGE SCALE GENOMIC DNA]</scope>
    <source>
        <strain evidence="3">ATCC 26659 / Pp 5 / PN500</strain>
    </source>
</reference>
<evidence type="ECO:0000313" key="3">
    <source>
        <dbReference type="Proteomes" id="UP000001396"/>
    </source>
</evidence>
<feature type="signal peptide" evidence="1">
    <location>
        <begin position="1"/>
        <end position="22"/>
    </location>
</feature>
<proteinExistence type="predicted"/>
<gene>
    <name evidence="2" type="ORF">PPL_09373</name>
</gene>
<feature type="chain" id="PRO_5003042589" evidence="1">
    <location>
        <begin position="23"/>
        <end position="542"/>
    </location>
</feature>
<dbReference type="InParanoid" id="D3BLD9"/>
<dbReference type="RefSeq" id="XP_020430001.1">
    <property type="nucleotide sequence ID" value="XM_020580168.1"/>
</dbReference>
<dbReference type="AlphaFoldDB" id="D3BLD9"/>
<name>D3BLD9_HETP5</name>